<evidence type="ECO:0000313" key="1">
    <source>
        <dbReference type="EMBL" id="BCK81056.1"/>
    </source>
</evidence>
<dbReference type="KEGG" id="vcop:MM50RIKEN_08190"/>
<dbReference type="EMBL" id="AP023418">
    <property type="protein sequence ID" value="BCK81056.1"/>
    <property type="molecule type" value="Genomic_DNA"/>
</dbReference>
<reference evidence="1" key="1">
    <citation type="submission" date="2020-09" db="EMBL/GenBank/DDBJ databases">
        <title>New species isolated from human feces.</title>
        <authorList>
            <person name="Kitahara M."/>
            <person name="Shigeno Y."/>
            <person name="Shime M."/>
            <person name="Matsumoto Y."/>
            <person name="Nakamura S."/>
            <person name="Motooka D."/>
            <person name="Fukuoka S."/>
            <person name="Nishikawa H."/>
            <person name="Benno Y."/>
        </authorList>
    </citation>
    <scope>NUCLEOTIDE SEQUENCE</scope>
    <source>
        <strain evidence="1">MM50</strain>
    </source>
</reference>
<gene>
    <name evidence="1" type="ORF">MM50RIKEN_08190</name>
</gene>
<evidence type="ECO:0008006" key="3">
    <source>
        <dbReference type="Google" id="ProtNLM"/>
    </source>
</evidence>
<organism evidence="1 2">
    <name type="scientific">Vescimonas coprocola</name>
    <dbReference type="NCBI Taxonomy" id="2714355"/>
    <lineage>
        <taxon>Bacteria</taxon>
        <taxon>Bacillati</taxon>
        <taxon>Bacillota</taxon>
        <taxon>Clostridia</taxon>
        <taxon>Eubacteriales</taxon>
        <taxon>Oscillospiraceae</taxon>
        <taxon>Vescimonas</taxon>
    </lineage>
</organism>
<name>A0A810Q5U6_9FIRM</name>
<proteinExistence type="predicted"/>
<sequence length="103" mass="11535">MKKDVKFSTRMASTDREAIKELAKQSGTSMSDYVTACCLGKQVVVIDGLKEVLKELKSIGRNLNQLVTLAHMGRVTVIDLESVCRAFSELCGAVRMILERKRW</sequence>
<dbReference type="Pfam" id="PF21983">
    <property type="entry name" value="NikA-like"/>
    <property type="match status" value="1"/>
</dbReference>
<keyword evidence="2" id="KW-1185">Reference proteome</keyword>
<dbReference type="InterPro" id="IPR053842">
    <property type="entry name" value="NikA-like"/>
</dbReference>
<accession>A0A810Q5U6</accession>
<protein>
    <recommendedName>
        <fullName evidence="3">Plasmid mobilization relaxosome protein MobC</fullName>
    </recommendedName>
</protein>
<dbReference type="Proteomes" id="UP000681035">
    <property type="component" value="Chromosome"/>
</dbReference>
<dbReference type="RefSeq" id="WP_213541859.1">
    <property type="nucleotide sequence ID" value="NZ_AP023418.1"/>
</dbReference>
<evidence type="ECO:0000313" key="2">
    <source>
        <dbReference type="Proteomes" id="UP000681035"/>
    </source>
</evidence>
<dbReference type="AlphaFoldDB" id="A0A810Q5U6"/>